<evidence type="ECO:0000313" key="2">
    <source>
        <dbReference type="Proteomes" id="UP001147752"/>
    </source>
</evidence>
<dbReference type="AlphaFoldDB" id="A0A9W9SDL3"/>
<protein>
    <submittedName>
        <fullName evidence="1">Uncharacterized protein</fullName>
    </submittedName>
</protein>
<evidence type="ECO:0000313" key="1">
    <source>
        <dbReference type="EMBL" id="KAJ5374188.1"/>
    </source>
</evidence>
<dbReference type="GeneID" id="81463107"/>
<dbReference type="RefSeq" id="XP_056580174.1">
    <property type="nucleotide sequence ID" value="XM_056723924.1"/>
</dbReference>
<name>A0A9W9SDL3_9EURO</name>
<keyword evidence="2" id="KW-1185">Reference proteome</keyword>
<comment type="caution">
    <text evidence="1">The sequence shown here is derived from an EMBL/GenBank/DDBJ whole genome shotgun (WGS) entry which is preliminary data.</text>
</comment>
<proteinExistence type="predicted"/>
<organism evidence="1 2">
    <name type="scientific">Penicillium concentricum</name>
    <dbReference type="NCBI Taxonomy" id="293559"/>
    <lineage>
        <taxon>Eukaryota</taxon>
        <taxon>Fungi</taxon>
        <taxon>Dikarya</taxon>
        <taxon>Ascomycota</taxon>
        <taxon>Pezizomycotina</taxon>
        <taxon>Eurotiomycetes</taxon>
        <taxon>Eurotiomycetidae</taxon>
        <taxon>Eurotiales</taxon>
        <taxon>Aspergillaceae</taxon>
        <taxon>Penicillium</taxon>
    </lineage>
</organism>
<gene>
    <name evidence="1" type="ORF">N7517_006194</name>
</gene>
<reference evidence="1" key="2">
    <citation type="journal article" date="2023" name="IMA Fungus">
        <title>Comparative genomic study of the Penicillium genus elucidates a diverse pangenome and 15 lateral gene transfer events.</title>
        <authorList>
            <person name="Petersen C."/>
            <person name="Sorensen T."/>
            <person name="Nielsen M.R."/>
            <person name="Sondergaard T.E."/>
            <person name="Sorensen J.L."/>
            <person name="Fitzpatrick D.A."/>
            <person name="Frisvad J.C."/>
            <person name="Nielsen K.L."/>
        </authorList>
    </citation>
    <scope>NUCLEOTIDE SEQUENCE</scope>
    <source>
        <strain evidence="1">IBT 3081</strain>
    </source>
</reference>
<reference evidence="1" key="1">
    <citation type="submission" date="2022-12" db="EMBL/GenBank/DDBJ databases">
        <authorList>
            <person name="Petersen C."/>
        </authorList>
    </citation>
    <scope>NUCLEOTIDE SEQUENCE</scope>
    <source>
        <strain evidence="1">IBT 3081</strain>
    </source>
</reference>
<sequence length="121" mass="13383">MHDHGLQRPIVIQAEITGTVAWAKGLEDHARTKQMAFKLLPSRRIAQLTRVGETGLVQRGIGRIVLMIVEQLALELCALLPRKTNSSAPGNFSKLPYREKLPCRPPVEEAFLLASWAEGSS</sequence>
<dbReference type="EMBL" id="JAPZBT010000002">
    <property type="protein sequence ID" value="KAJ5374188.1"/>
    <property type="molecule type" value="Genomic_DNA"/>
</dbReference>
<accession>A0A9W9SDL3</accession>
<dbReference type="Proteomes" id="UP001147752">
    <property type="component" value="Unassembled WGS sequence"/>
</dbReference>